<gene>
    <name evidence="1" type="ORF">SCOCK_280092</name>
</gene>
<comment type="caution">
    <text evidence="1">The sequence shown here is derived from an EMBL/GenBank/DDBJ whole genome shotgun (WGS) entry which is preliminary data.</text>
</comment>
<dbReference type="SUPFAM" id="SSF55961">
    <property type="entry name" value="Bet v1-like"/>
    <property type="match status" value="1"/>
</dbReference>
<evidence type="ECO:0008006" key="3">
    <source>
        <dbReference type="Google" id="ProtNLM"/>
    </source>
</evidence>
<dbReference type="AlphaFoldDB" id="A0A9W4GRF9"/>
<protein>
    <recommendedName>
        <fullName evidence="3">Immediate-early protein 2</fullName>
    </recommendedName>
</protein>
<keyword evidence="2" id="KW-1185">Reference proteome</keyword>
<dbReference type="Proteomes" id="UP001152519">
    <property type="component" value="Unassembled WGS sequence"/>
</dbReference>
<reference evidence="1" key="1">
    <citation type="submission" date="2021-05" db="EMBL/GenBank/DDBJ databases">
        <authorList>
            <person name="Arsene-Ploetze F."/>
        </authorList>
    </citation>
    <scope>NUCLEOTIDE SEQUENCE</scope>
    <source>
        <strain evidence="1">DSM 42138</strain>
    </source>
</reference>
<dbReference type="RefSeq" id="WP_251491298.1">
    <property type="nucleotide sequence ID" value="NZ_CAJSLV010000057.1"/>
</dbReference>
<organism evidence="1 2">
    <name type="scientific">Actinacidiphila cocklensis</name>
    <dbReference type="NCBI Taxonomy" id="887465"/>
    <lineage>
        <taxon>Bacteria</taxon>
        <taxon>Bacillati</taxon>
        <taxon>Actinomycetota</taxon>
        <taxon>Actinomycetes</taxon>
        <taxon>Kitasatosporales</taxon>
        <taxon>Streptomycetaceae</taxon>
        <taxon>Actinacidiphila</taxon>
    </lineage>
</organism>
<evidence type="ECO:0000313" key="1">
    <source>
        <dbReference type="EMBL" id="CAG6394639.1"/>
    </source>
</evidence>
<dbReference type="EMBL" id="CAJSLV010000057">
    <property type="protein sequence ID" value="CAG6394639.1"/>
    <property type="molecule type" value="Genomic_DNA"/>
</dbReference>
<sequence>MPSFTVERRTELPPAEAWRRLTTWQDHSATVPLTRITVRTPPPTRVGTVFVAMTGLGRASFADPMRVAVWEPPAADGRPGRCRLEKTGRIVTGWAEIQVGADGAGSAVRWEEDLRVRWLPRAFDGLTRRTGRRVFGRVVDTLLAG</sequence>
<proteinExistence type="predicted"/>
<evidence type="ECO:0000313" key="2">
    <source>
        <dbReference type="Proteomes" id="UP001152519"/>
    </source>
</evidence>
<accession>A0A9W4GRF9</accession>
<name>A0A9W4GRF9_9ACTN</name>